<dbReference type="RefSeq" id="WP_181741168.1">
    <property type="nucleotide sequence ID" value="NZ_JACEOL010000038.1"/>
</dbReference>
<reference evidence="1 2" key="1">
    <citation type="submission" date="2020-07" db="EMBL/GenBank/DDBJ databases">
        <title>Thermoactinomyces phylogeny.</title>
        <authorList>
            <person name="Dunlap C."/>
        </authorList>
    </citation>
    <scope>NUCLEOTIDE SEQUENCE [LARGE SCALE GENOMIC DNA]</scope>
    <source>
        <strain evidence="1 2">AMNI-1</strain>
    </source>
</reference>
<accession>A0A7W2AT06</accession>
<dbReference type="AlphaFoldDB" id="A0A7W2AT06"/>
<protein>
    <submittedName>
        <fullName evidence="1">Uncharacterized protein</fullName>
    </submittedName>
</protein>
<evidence type="ECO:0000313" key="1">
    <source>
        <dbReference type="EMBL" id="MBA4603036.1"/>
    </source>
</evidence>
<name>A0A7W2AT06_9BACL</name>
<dbReference type="Proteomes" id="UP000538292">
    <property type="component" value="Unassembled WGS sequence"/>
</dbReference>
<evidence type="ECO:0000313" key="2">
    <source>
        <dbReference type="Proteomes" id="UP000538292"/>
    </source>
</evidence>
<proteinExistence type="predicted"/>
<organism evidence="1 2">
    <name type="scientific">Thermoactinomyces mirandus</name>
    <dbReference type="NCBI Taxonomy" id="2756294"/>
    <lineage>
        <taxon>Bacteria</taxon>
        <taxon>Bacillati</taxon>
        <taxon>Bacillota</taxon>
        <taxon>Bacilli</taxon>
        <taxon>Bacillales</taxon>
        <taxon>Thermoactinomycetaceae</taxon>
        <taxon>Thermoactinomyces</taxon>
    </lineage>
</organism>
<sequence length="56" mass="6425">MLDTLLTAKKELTSGDKTQNEIEIFAKSLLKLKKDIEAMGIRPSKEKLYGRPFKEQ</sequence>
<dbReference type="EMBL" id="JACEOL010000038">
    <property type="protein sequence ID" value="MBA4603036.1"/>
    <property type="molecule type" value="Genomic_DNA"/>
</dbReference>
<gene>
    <name evidence="1" type="ORF">H2C83_12050</name>
</gene>
<keyword evidence="2" id="KW-1185">Reference proteome</keyword>
<comment type="caution">
    <text evidence="1">The sequence shown here is derived from an EMBL/GenBank/DDBJ whole genome shotgun (WGS) entry which is preliminary data.</text>
</comment>